<keyword evidence="2" id="KW-1185">Reference proteome</keyword>
<sequence>MCCLGDIVGWLPWGKDTLQKIVDMNIPCVAGNHDLLVTGALIDDPRQIDRMQATAYNAGTIWQDEQYISFLEALPLRLDFADFRVVHHSPFDLPEKIEAVRIEHFSYLNTERLQDYRALWVDGIPGLVFSGHDHIPMIIAFHEDGRIENMPVPVKAGEWKVELKEGTRYWVKAGSVGGPYRDGVAVVNSVSFDDEEKTVTFHRIRYDTSGLIDGLRNHRFFRNITTIQKYIRTAKAWDRP</sequence>
<reference evidence="1 2" key="1">
    <citation type="submission" date="2016-10" db="EMBL/GenBank/DDBJ databases">
        <authorList>
            <person name="de Groot N.N."/>
        </authorList>
    </citation>
    <scope>NUCLEOTIDE SEQUENCE [LARGE SCALE GENOMIC DNA]</scope>
    <source>
        <strain evidence="1 2">DSM 9990</strain>
    </source>
</reference>
<proteinExistence type="predicted"/>
<dbReference type="STRING" id="39841.SAMN05660836_02114"/>
<dbReference type="Proteomes" id="UP000199611">
    <property type="component" value="Unassembled WGS sequence"/>
</dbReference>
<evidence type="ECO:0000313" key="1">
    <source>
        <dbReference type="EMBL" id="SFM96343.1"/>
    </source>
</evidence>
<name>A0A1I4V5D1_9BACT</name>
<organism evidence="1 2">
    <name type="scientific">Thermodesulforhabdus norvegica</name>
    <dbReference type="NCBI Taxonomy" id="39841"/>
    <lineage>
        <taxon>Bacteria</taxon>
        <taxon>Pseudomonadati</taxon>
        <taxon>Thermodesulfobacteriota</taxon>
        <taxon>Syntrophobacteria</taxon>
        <taxon>Syntrophobacterales</taxon>
        <taxon>Thermodesulforhabdaceae</taxon>
        <taxon>Thermodesulforhabdus</taxon>
    </lineage>
</organism>
<dbReference type="EMBL" id="FOUU01000008">
    <property type="protein sequence ID" value="SFM96343.1"/>
    <property type="molecule type" value="Genomic_DNA"/>
</dbReference>
<dbReference type="CDD" id="cd00838">
    <property type="entry name" value="MPP_superfamily"/>
    <property type="match status" value="1"/>
</dbReference>
<dbReference type="AlphaFoldDB" id="A0A1I4V5D1"/>
<dbReference type="InterPro" id="IPR029052">
    <property type="entry name" value="Metallo-depent_PP-like"/>
</dbReference>
<evidence type="ECO:0000313" key="2">
    <source>
        <dbReference type="Proteomes" id="UP000199611"/>
    </source>
</evidence>
<gene>
    <name evidence="1" type="ORF">SAMN05660836_02114</name>
</gene>
<dbReference type="SUPFAM" id="SSF56300">
    <property type="entry name" value="Metallo-dependent phosphatases"/>
    <property type="match status" value="1"/>
</dbReference>
<accession>A0A1I4V5D1</accession>
<dbReference type="Gene3D" id="3.60.21.10">
    <property type="match status" value="1"/>
</dbReference>
<protein>
    <submittedName>
        <fullName evidence="1">Calcineurin-like phosphoesterase superfamily domain-containing protein</fullName>
    </submittedName>
</protein>